<dbReference type="NCBIfam" id="TIGR01730">
    <property type="entry name" value="RND_mfp"/>
    <property type="match status" value="1"/>
</dbReference>
<evidence type="ECO:0000256" key="3">
    <source>
        <dbReference type="ARBA" id="ARBA00022448"/>
    </source>
</evidence>
<dbReference type="SUPFAM" id="SSF111369">
    <property type="entry name" value="HlyD-like secretion proteins"/>
    <property type="match status" value="1"/>
</dbReference>
<feature type="domain" description="Multidrug resistance protein MdtA-like beta-barrel" evidence="7">
    <location>
        <begin position="223"/>
        <end position="308"/>
    </location>
</feature>
<evidence type="ECO:0000256" key="4">
    <source>
        <dbReference type="ARBA" id="ARBA00023054"/>
    </source>
</evidence>
<dbReference type="Gene3D" id="2.40.50.100">
    <property type="match status" value="1"/>
</dbReference>
<feature type="domain" description="Multidrug resistance protein MdtA-like C-terminal permuted SH3" evidence="8">
    <location>
        <begin position="316"/>
        <end position="375"/>
    </location>
</feature>
<comment type="similarity">
    <text evidence="2">Belongs to the membrane fusion protein (MFP) (TC 8.A.1) family.</text>
</comment>
<dbReference type="InterPro" id="IPR058626">
    <property type="entry name" value="MdtA-like_b-barrel"/>
</dbReference>
<feature type="domain" description="Multidrug resistance protein MdtA-like barrel-sandwich hybrid" evidence="6">
    <location>
        <begin position="62"/>
        <end position="217"/>
    </location>
</feature>
<dbReference type="Gene3D" id="6.10.140.1990">
    <property type="match status" value="1"/>
</dbReference>
<dbReference type="Proteomes" id="UP000690515">
    <property type="component" value="Unassembled WGS sequence"/>
</dbReference>
<dbReference type="Pfam" id="PF25967">
    <property type="entry name" value="RND-MFP_C"/>
    <property type="match status" value="1"/>
</dbReference>
<dbReference type="InterPro" id="IPR058627">
    <property type="entry name" value="MdtA-like_C"/>
</dbReference>
<dbReference type="PANTHER" id="PTHR30469:SF33">
    <property type="entry name" value="SLR1207 PROTEIN"/>
    <property type="match status" value="1"/>
</dbReference>
<comment type="subcellular location">
    <subcellularLocation>
        <location evidence="1">Cell membrane</location>
    </subcellularLocation>
</comment>
<reference evidence="9 10" key="1">
    <citation type="submission" date="2021-04" db="EMBL/GenBank/DDBJ databases">
        <authorList>
            <person name="Pira H."/>
            <person name="Risdian C."/>
            <person name="Wink J."/>
        </authorList>
    </citation>
    <scope>NUCLEOTIDE SEQUENCE [LARGE SCALE GENOMIC DNA]</scope>
    <source>
        <strain evidence="9 10">WH53</strain>
    </source>
</reference>
<dbReference type="InterPro" id="IPR030190">
    <property type="entry name" value="MacA_alpha-hairpin_sf"/>
</dbReference>
<evidence type="ECO:0000259" key="7">
    <source>
        <dbReference type="Pfam" id="PF25944"/>
    </source>
</evidence>
<gene>
    <name evidence="9" type="ORF">KCG35_13420</name>
</gene>
<dbReference type="PANTHER" id="PTHR30469">
    <property type="entry name" value="MULTIDRUG RESISTANCE PROTEIN MDTA"/>
    <property type="match status" value="1"/>
</dbReference>
<dbReference type="RefSeq" id="WP_215820283.1">
    <property type="nucleotide sequence ID" value="NZ_JAGSOY010000030.1"/>
</dbReference>
<name>A0ABS5ZFP5_9GAMM</name>
<evidence type="ECO:0000313" key="9">
    <source>
        <dbReference type="EMBL" id="MBU2712065.1"/>
    </source>
</evidence>
<dbReference type="Gene3D" id="2.40.420.20">
    <property type="match status" value="1"/>
</dbReference>
<evidence type="ECO:0000313" key="10">
    <source>
        <dbReference type="Proteomes" id="UP000690515"/>
    </source>
</evidence>
<dbReference type="Pfam" id="PF25944">
    <property type="entry name" value="Beta-barrel_RND"/>
    <property type="match status" value="1"/>
</dbReference>
<dbReference type="InterPro" id="IPR006143">
    <property type="entry name" value="RND_pump_MFP"/>
</dbReference>
<proteinExistence type="inferred from homology"/>
<evidence type="ECO:0000259" key="8">
    <source>
        <dbReference type="Pfam" id="PF25967"/>
    </source>
</evidence>
<keyword evidence="10" id="KW-1185">Reference proteome</keyword>
<evidence type="ECO:0000256" key="2">
    <source>
        <dbReference type="ARBA" id="ARBA00009477"/>
    </source>
</evidence>
<dbReference type="EMBL" id="JAGSOY010000030">
    <property type="protein sequence ID" value="MBU2712065.1"/>
    <property type="molecule type" value="Genomic_DNA"/>
</dbReference>
<dbReference type="Gene3D" id="2.40.30.170">
    <property type="match status" value="1"/>
</dbReference>
<dbReference type="InterPro" id="IPR058625">
    <property type="entry name" value="MdtA-like_BSH"/>
</dbReference>
<feature type="coiled-coil region" evidence="5">
    <location>
        <begin position="144"/>
        <end position="181"/>
    </location>
</feature>
<organism evidence="9 10">
    <name type="scientific">Zooshikella harenae</name>
    <dbReference type="NCBI Taxonomy" id="2827238"/>
    <lineage>
        <taxon>Bacteria</taxon>
        <taxon>Pseudomonadati</taxon>
        <taxon>Pseudomonadota</taxon>
        <taxon>Gammaproteobacteria</taxon>
        <taxon>Oceanospirillales</taxon>
        <taxon>Zooshikellaceae</taxon>
        <taxon>Zooshikella</taxon>
    </lineage>
</organism>
<accession>A0ABS5ZFP5</accession>
<protein>
    <submittedName>
        <fullName evidence="9">Efflux RND transporter periplasmic adaptor subunit</fullName>
    </submittedName>
</protein>
<evidence type="ECO:0000256" key="1">
    <source>
        <dbReference type="ARBA" id="ARBA00004236"/>
    </source>
</evidence>
<sequence>MTKKTRRLAVLGVLISVVLATVGWNALSWFKPEPVEYITAPVEKRDIEEKVLATGVLEGAKQVAVGAQVTGQLKSMNVSVGDRVTKGQLLAEIDPVLPRNNLKRAMAELKNIRASRRASEAMLRYNELNFKRQREMSAEDAASVADLENARAQMEKERANIEALDAQITKAEIQVETEKANLGFTKIVAPMDGVVIATKFEEGQTLVSSQEAPTLLVLAKLDTMTVKAKISEADVSKVKPGLEANFTVLGNQDRLYKGMLRIIKLAPDNIFDKASAGDSNKAVYYSGLLEVPNLDHSLRVAMTAQVSIIINRQSQVLSIPISALDPSQKISGSQHKVRVLVNGFPEERTIKTGIRDNVYVQVLTGLNDGDSVILGDSLSVNTDAETSVVIGG</sequence>
<evidence type="ECO:0000256" key="5">
    <source>
        <dbReference type="SAM" id="Coils"/>
    </source>
</evidence>
<comment type="caution">
    <text evidence="9">The sequence shown here is derived from an EMBL/GenBank/DDBJ whole genome shotgun (WGS) entry which is preliminary data.</text>
</comment>
<keyword evidence="4 5" id="KW-0175">Coiled coil</keyword>
<keyword evidence="3" id="KW-0813">Transport</keyword>
<evidence type="ECO:0000259" key="6">
    <source>
        <dbReference type="Pfam" id="PF25917"/>
    </source>
</evidence>
<dbReference type="Pfam" id="PF25917">
    <property type="entry name" value="BSH_RND"/>
    <property type="match status" value="1"/>
</dbReference>